<dbReference type="Pfam" id="PF00501">
    <property type="entry name" value="AMP-binding"/>
    <property type="match status" value="1"/>
</dbReference>
<comment type="caution">
    <text evidence="3">The sequence shown here is derived from an EMBL/GenBank/DDBJ whole genome shotgun (WGS) entry which is preliminary data.</text>
</comment>
<evidence type="ECO:0000259" key="2">
    <source>
        <dbReference type="Pfam" id="PF13193"/>
    </source>
</evidence>
<keyword evidence="4" id="KW-1185">Reference proteome</keyword>
<proteinExistence type="predicted"/>
<dbReference type="Pfam" id="PF13193">
    <property type="entry name" value="AMP-binding_C"/>
    <property type="match status" value="1"/>
</dbReference>
<dbReference type="Gene3D" id="3.30.300.30">
    <property type="match status" value="1"/>
</dbReference>
<dbReference type="PROSITE" id="PS00455">
    <property type="entry name" value="AMP_BINDING"/>
    <property type="match status" value="1"/>
</dbReference>
<dbReference type="RefSeq" id="WP_169398200.1">
    <property type="nucleotide sequence ID" value="NZ_BAAAJH010000001.1"/>
</dbReference>
<protein>
    <submittedName>
        <fullName evidence="3">Acyl-CoA synthetase</fullName>
    </submittedName>
</protein>
<feature type="domain" description="AMP-binding enzyme C-terminal" evidence="2">
    <location>
        <begin position="420"/>
        <end position="498"/>
    </location>
</feature>
<feature type="domain" description="AMP-dependent synthetase/ligase" evidence="1">
    <location>
        <begin position="7"/>
        <end position="358"/>
    </location>
</feature>
<dbReference type="PANTHER" id="PTHR24096:SF323">
    <property type="entry name" value="BLR3536 PROTEIN"/>
    <property type="match status" value="1"/>
</dbReference>
<dbReference type="Gene3D" id="3.40.50.12780">
    <property type="entry name" value="N-terminal domain of ligase-like"/>
    <property type="match status" value="1"/>
</dbReference>
<organism evidence="3 4">
    <name type="scientific">Pseudonocardia xinjiangensis</name>
    <dbReference type="NCBI Taxonomy" id="75289"/>
    <lineage>
        <taxon>Bacteria</taxon>
        <taxon>Bacillati</taxon>
        <taxon>Actinomycetota</taxon>
        <taxon>Actinomycetes</taxon>
        <taxon>Pseudonocardiales</taxon>
        <taxon>Pseudonocardiaceae</taxon>
        <taxon>Pseudonocardia</taxon>
    </lineage>
</organism>
<dbReference type="InterPro" id="IPR000873">
    <property type="entry name" value="AMP-dep_synth/lig_dom"/>
</dbReference>
<dbReference type="InterPro" id="IPR025110">
    <property type="entry name" value="AMP-bd_C"/>
</dbReference>
<dbReference type="SUPFAM" id="SSF56801">
    <property type="entry name" value="Acetyl-CoA synthetase-like"/>
    <property type="match status" value="1"/>
</dbReference>
<dbReference type="InterPro" id="IPR020845">
    <property type="entry name" value="AMP-binding_CS"/>
</dbReference>
<dbReference type="Proteomes" id="UP001296706">
    <property type="component" value="Unassembled WGS sequence"/>
</dbReference>
<name>A0ABX1RL82_9PSEU</name>
<accession>A0ABX1RL82</accession>
<evidence type="ECO:0000313" key="4">
    <source>
        <dbReference type="Proteomes" id="UP001296706"/>
    </source>
</evidence>
<dbReference type="PANTHER" id="PTHR24096">
    <property type="entry name" value="LONG-CHAIN-FATTY-ACID--COA LIGASE"/>
    <property type="match status" value="1"/>
</dbReference>
<sequence>MFPGTFATLTPDKPAVIMSDSGAVLTYAELDDRSVRLANVLREAGLRPGDGVALLAENRLEFHVVYWAAMRSGLYFTPLNHHLTAAEIVHIVNDCGARALVVSSGVAAIATALLGRTPQVAIRLAVGGPVAGYDDIVASLAAASPEPAADQPRGAELLYSSGTTGQPKGITVPLPGRPVDAYVNPLKRLFGAGYGIADDTVYLSPAPLYHTAPLRFTGLVHEAGGTVVVMPRFDATAALAAIERYRVTHSQWVPTMFVRMLKLPDDQRLAHDLSSHRVAVHAAAPCAVEVKRKMIEWWGPLVEEYYTGSEGLGLTMIDSATWLRRPGSVGRSVLGVLHVCGDDGEELPAGQVGTVYFERRAFPFTYHNDPEKTRQARHPEHENWGTAGDLGYVDADGFLFLTDRADFTIISGGVNIYPQEVENALALHAAVLDLAVFGIPDPEMGEQVMAVVQPAPQVAVGPDLERELLAYLRERIAHYKVPRRIDFVDTLPRAATGKLRKHRLRETYLAGARG</sequence>
<dbReference type="InterPro" id="IPR045851">
    <property type="entry name" value="AMP-bd_C_sf"/>
</dbReference>
<evidence type="ECO:0000313" key="3">
    <source>
        <dbReference type="EMBL" id="NMH80140.1"/>
    </source>
</evidence>
<dbReference type="EMBL" id="JAAXKY010000090">
    <property type="protein sequence ID" value="NMH80140.1"/>
    <property type="molecule type" value="Genomic_DNA"/>
</dbReference>
<gene>
    <name evidence="3" type="ORF">HF577_24005</name>
</gene>
<dbReference type="InterPro" id="IPR042099">
    <property type="entry name" value="ANL_N_sf"/>
</dbReference>
<reference evidence="3 4" key="1">
    <citation type="submission" date="2020-04" db="EMBL/GenBank/DDBJ databases">
        <authorList>
            <person name="Klaysubun C."/>
            <person name="Duangmal K."/>
            <person name="Lipun K."/>
        </authorList>
    </citation>
    <scope>NUCLEOTIDE SEQUENCE [LARGE SCALE GENOMIC DNA]</scope>
    <source>
        <strain evidence="3 4">JCM 11839</strain>
    </source>
</reference>
<evidence type="ECO:0000259" key="1">
    <source>
        <dbReference type="Pfam" id="PF00501"/>
    </source>
</evidence>